<dbReference type="EMBL" id="CAJVQC010000420">
    <property type="protein sequence ID" value="CAG8470041.1"/>
    <property type="molecule type" value="Genomic_DNA"/>
</dbReference>
<reference evidence="1" key="1">
    <citation type="submission" date="2021-06" db="EMBL/GenBank/DDBJ databases">
        <authorList>
            <person name="Kallberg Y."/>
            <person name="Tangrot J."/>
            <person name="Rosling A."/>
        </authorList>
    </citation>
    <scope>NUCLEOTIDE SEQUENCE</scope>
    <source>
        <strain evidence="1">MA461A</strain>
    </source>
</reference>
<organism evidence="1 2">
    <name type="scientific">Racocetra persica</name>
    <dbReference type="NCBI Taxonomy" id="160502"/>
    <lineage>
        <taxon>Eukaryota</taxon>
        <taxon>Fungi</taxon>
        <taxon>Fungi incertae sedis</taxon>
        <taxon>Mucoromycota</taxon>
        <taxon>Glomeromycotina</taxon>
        <taxon>Glomeromycetes</taxon>
        <taxon>Diversisporales</taxon>
        <taxon>Gigasporaceae</taxon>
        <taxon>Racocetra</taxon>
    </lineage>
</organism>
<dbReference type="Proteomes" id="UP000789920">
    <property type="component" value="Unassembled WGS sequence"/>
</dbReference>
<accession>A0ACA9KGB5</accession>
<evidence type="ECO:0000313" key="1">
    <source>
        <dbReference type="EMBL" id="CAG8470041.1"/>
    </source>
</evidence>
<name>A0ACA9KGB5_9GLOM</name>
<protein>
    <submittedName>
        <fullName evidence="1">15576_t:CDS:1</fullName>
    </submittedName>
</protein>
<evidence type="ECO:0000313" key="2">
    <source>
        <dbReference type="Proteomes" id="UP000789920"/>
    </source>
</evidence>
<proteinExistence type="predicted"/>
<sequence>MQRVHESEERNGHTPPPPYTLVDQFIGGSTTQTRQHSQNPQSQYSENSPDSDFRLAQKLQDEEYARWAESNRQQELVSNVGESSIDHFHSRVIPPIPENYRCNHHLPYQSNLIQNPQPQQQYPIIYASPNQPPLPYNQPDPYISNGVGGNLQYYGSLNQDRSAYYQLPRPYPYHNNYQTTQPQTSYHTIDDDDNTASGCLTGLYERFISVILILIVIGFVSMFVNDF</sequence>
<comment type="caution">
    <text evidence="1">The sequence shown here is derived from an EMBL/GenBank/DDBJ whole genome shotgun (WGS) entry which is preliminary data.</text>
</comment>
<keyword evidence="2" id="KW-1185">Reference proteome</keyword>
<gene>
    <name evidence="1" type="ORF">RPERSI_LOCUS537</name>
</gene>